<accession>A0A235BCH4</accession>
<dbReference type="Proteomes" id="UP000215459">
    <property type="component" value="Unassembled WGS sequence"/>
</dbReference>
<feature type="transmembrane region" description="Helical" evidence="1">
    <location>
        <begin position="75"/>
        <end position="98"/>
    </location>
</feature>
<evidence type="ECO:0000313" key="2">
    <source>
        <dbReference type="EMBL" id="OYD09902.1"/>
    </source>
</evidence>
<gene>
    <name evidence="2" type="ORF">CHM34_02705</name>
</gene>
<keyword evidence="1" id="KW-0812">Transmembrane</keyword>
<proteinExistence type="predicted"/>
<protein>
    <submittedName>
        <fullName evidence="2">TIGR04086 family membrane protein</fullName>
    </submittedName>
</protein>
<sequence>MKQPAVSPHPFFKNPVLLGVAVVLGLVLAGSVITALILRFTSVPESSMPYFTSTVNGIALLTGGWMSGRRAEQRGWLYGGLTGILYVGIVFVVGFLAFDTAIRVQPVLLTLCAAGLGAIGGIFGVNTGKR</sequence>
<comment type="caution">
    <text evidence="2">The sequence shown here is derived from an EMBL/GenBank/DDBJ whole genome shotgun (WGS) entry which is preliminary data.</text>
</comment>
<feature type="transmembrane region" description="Helical" evidence="1">
    <location>
        <begin position="50"/>
        <end position="68"/>
    </location>
</feature>
<organism evidence="2 3">
    <name type="scientific">Paludifilum halophilum</name>
    <dbReference type="NCBI Taxonomy" id="1642702"/>
    <lineage>
        <taxon>Bacteria</taxon>
        <taxon>Bacillati</taxon>
        <taxon>Bacillota</taxon>
        <taxon>Bacilli</taxon>
        <taxon>Bacillales</taxon>
        <taxon>Thermoactinomycetaceae</taxon>
        <taxon>Paludifilum</taxon>
    </lineage>
</organism>
<reference evidence="2 3" key="1">
    <citation type="submission" date="2017-07" db="EMBL/GenBank/DDBJ databases">
        <title>The genome sequence of Paludifilum halophilum highlights mechanisms for microbial adaptation to high salt environemnts.</title>
        <authorList>
            <person name="Belbahri L."/>
        </authorList>
    </citation>
    <scope>NUCLEOTIDE SEQUENCE [LARGE SCALE GENOMIC DNA]</scope>
    <source>
        <strain evidence="2 3">DSM 102817</strain>
    </source>
</reference>
<evidence type="ECO:0000256" key="1">
    <source>
        <dbReference type="SAM" id="Phobius"/>
    </source>
</evidence>
<feature type="transmembrane region" description="Helical" evidence="1">
    <location>
        <begin position="104"/>
        <end position="125"/>
    </location>
</feature>
<dbReference type="EMBL" id="NOWF01000001">
    <property type="protein sequence ID" value="OYD09902.1"/>
    <property type="molecule type" value="Genomic_DNA"/>
</dbReference>
<name>A0A235BCH4_9BACL</name>
<evidence type="ECO:0000313" key="3">
    <source>
        <dbReference type="Proteomes" id="UP000215459"/>
    </source>
</evidence>
<keyword evidence="3" id="KW-1185">Reference proteome</keyword>
<dbReference type="OrthoDB" id="2381657at2"/>
<dbReference type="AlphaFoldDB" id="A0A235BCH4"/>
<keyword evidence="1" id="KW-0472">Membrane</keyword>
<dbReference type="InterPro" id="IPR023804">
    <property type="entry name" value="DUF3792_TM"/>
</dbReference>
<keyword evidence="1" id="KW-1133">Transmembrane helix</keyword>
<dbReference type="RefSeq" id="WP_094263004.1">
    <property type="nucleotide sequence ID" value="NZ_NOWF01000001.1"/>
</dbReference>
<dbReference type="Pfam" id="PF12670">
    <property type="entry name" value="DUF3792"/>
    <property type="match status" value="1"/>
</dbReference>
<dbReference type="NCBIfam" id="TIGR04086">
    <property type="entry name" value="TIGR04086_membr"/>
    <property type="match status" value="1"/>
</dbReference>
<feature type="transmembrane region" description="Helical" evidence="1">
    <location>
        <begin position="16"/>
        <end position="38"/>
    </location>
</feature>